<dbReference type="SUPFAM" id="SSF55729">
    <property type="entry name" value="Acyl-CoA N-acyltransferases (Nat)"/>
    <property type="match status" value="2"/>
</dbReference>
<dbReference type="STRING" id="694430.Natoc_3017"/>
<dbReference type="eggNOG" id="arCOG08925">
    <property type="taxonomic scope" value="Archaea"/>
</dbReference>
<name>L0K193_9EURY</name>
<dbReference type="OrthoDB" id="205380at2157"/>
<dbReference type="Gene3D" id="3.40.630.30">
    <property type="match status" value="2"/>
</dbReference>
<dbReference type="eggNOG" id="arCOG00844">
    <property type="taxonomic scope" value="Archaea"/>
</dbReference>
<accession>L0K193</accession>
<dbReference type="InterPro" id="IPR016181">
    <property type="entry name" value="Acyl_CoA_acyltransferase"/>
</dbReference>
<keyword evidence="3" id="KW-1185">Reference proteome</keyword>
<feature type="domain" description="N-acetyltransferase" evidence="1">
    <location>
        <begin position="3"/>
        <end position="156"/>
    </location>
</feature>
<dbReference type="RefSeq" id="WP_015322205.1">
    <property type="nucleotide sequence ID" value="NC_019974.1"/>
</dbReference>
<gene>
    <name evidence="2" type="ORF">Natoc_3017</name>
</gene>
<organism evidence="2 3">
    <name type="scientific">Natronococcus occultus SP4</name>
    <dbReference type="NCBI Taxonomy" id="694430"/>
    <lineage>
        <taxon>Archaea</taxon>
        <taxon>Methanobacteriati</taxon>
        <taxon>Methanobacteriota</taxon>
        <taxon>Stenosarchaea group</taxon>
        <taxon>Halobacteria</taxon>
        <taxon>Halobacteriales</taxon>
        <taxon>Natrialbaceae</taxon>
        <taxon>Natronococcus</taxon>
    </lineage>
</organism>
<evidence type="ECO:0000259" key="1">
    <source>
        <dbReference type="PROSITE" id="PS51186"/>
    </source>
</evidence>
<evidence type="ECO:0000313" key="3">
    <source>
        <dbReference type="Proteomes" id="UP000010878"/>
    </source>
</evidence>
<dbReference type="GO" id="GO:0016747">
    <property type="term" value="F:acyltransferase activity, transferring groups other than amino-acyl groups"/>
    <property type="evidence" value="ECO:0007669"/>
    <property type="project" value="InterPro"/>
</dbReference>
<sequence>MRGEFRTGEVDKSRILSLLDESFEDWGDEELFQWKYDEYPGYDSDKHVYSITIDGELAAFRRIFRKEIVVGGETIPIHIYGDTAVAPKYQGQGLYSELYERTKAYSEQSDAKYVAAFNRKGNLTFDANRKRGWSYRTLPLQLRILSPKAVLETYASLITDQIPLIDSLAELIGHRLHVGTTDGQLTFEDLVTDSTKPTGWSVGPVLSDTAVTSYVEAVSTDGNTIADLVMASAQLAVNGHISVGHSANSTTSAYHSTGEIDVSVQQSVSDAEIDELVALYHNRPSFCRTREDISHITQYPKSDVLFARRDGAIVGYAVLGAYENNGVVEGRVLELQTRTDDEAIANKLLEHVETRALERGFELVLILTDRQLGERWAAIDQQVIVWDELGQPNNQPLQREHLQISLYDVV</sequence>
<dbReference type="PROSITE" id="PS51186">
    <property type="entry name" value="GNAT"/>
    <property type="match status" value="1"/>
</dbReference>
<dbReference type="KEGG" id="nou:Natoc_3017"/>
<evidence type="ECO:0000313" key="2">
    <source>
        <dbReference type="EMBL" id="AGB38766.1"/>
    </source>
</evidence>
<dbReference type="Proteomes" id="UP000010878">
    <property type="component" value="Chromosome"/>
</dbReference>
<dbReference type="Pfam" id="PF13527">
    <property type="entry name" value="Acetyltransf_9"/>
    <property type="match status" value="1"/>
</dbReference>
<dbReference type="InterPro" id="IPR000182">
    <property type="entry name" value="GNAT_dom"/>
</dbReference>
<dbReference type="GeneID" id="14403404"/>
<proteinExistence type="predicted"/>
<dbReference type="HOGENOM" id="CLU_670172_0_0_2"/>
<dbReference type="AlphaFoldDB" id="L0K193"/>
<reference evidence="2 3" key="1">
    <citation type="submission" date="2012-11" db="EMBL/GenBank/DDBJ databases">
        <title>FINISHED of Natronococcus occultus SP4, DSM 3396.</title>
        <authorList>
            <consortium name="DOE Joint Genome Institute"/>
            <person name="Eisen J."/>
            <person name="Huntemann M."/>
            <person name="Wei C.-L."/>
            <person name="Han J."/>
            <person name="Detter J.C."/>
            <person name="Han C."/>
            <person name="Tapia R."/>
            <person name="Chen A."/>
            <person name="Kyrpides N."/>
            <person name="Mavromatis K."/>
            <person name="Markowitz V."/>
            <person name="Szeto E."/>
            <person name="Ivanova N."/>
            <person name="Mikhailova N."/>
            <person name="Ovchinnikova G."/>
            <person name="Pagani I."/>
            <person name="Pati A."/>
            <person name="Goodwin L."/>
            <person name="Nordberg H.P."/>
            <person name="Cantor M.N."/>
            <person name="Hua S.X."/>
            <person name="Woyke T."/>
            <person name="Eisen J."/>
            <person name="Klenk H.-P."/>
            <person name="Klenk H.-P."/>
        </authorList>
    </citation>
    <scope>NUCLEOTIDE SEQUENCE [LARGE SCALE GENOMIC DNA]</scope>
    <source>
        <strain evidence="2 3">SP4</strain>
    </source>
</reference>
<protein>
    <recommendedName>
        <fullName evidence="1">N-acetyltransferase domain-containing protein</fullName>
    </recommendedName>
</protein>
<dbReference type="EMBL" id="CP003929">
    <property type="protein sequence ID" value="AGB38766.1"/>
    <property type="molecule type" value="Genomic_DNA"/>
</dbReference>